<dbReference type="EMBL" id="JQCB01000008">
    <property type="protein sequence ID" value="KRN95498.1"/>
    <property type="molecule type" value="Genomic_DNA"/>
</dbReference>
<evidence type="ECO:0000313" key="4">
    <source>
        <dbReference type="EMBL" id="KRN95498.1"/>
    </source>
</evidence>
<proteinExistence type="predicted"/>
<dbReference type="PANTHER" id="PTHR43877">
    <property type="entry name" value="AMINOALKYLPHOSPHONATE N-ACETYLTRANSFERASE-RELATED-RELATED"/>
    <property type="match status" value="1"/>
</dbReference>
<organism evidence="4 5">
    <name type="scientific">Furfurilactobacillus siliginis</name>
    <dbReference type="NCBI Taxonomy" id="348151"/>
    <lineage>
        <taxon>Bacteria</taxon>
        <taxon>Bacillati</taxon>
        <taxon>Bacillota</taxon>
        <taxon>Bacilli</taxon>
        <taxon>Lactobacillales</taxon>
        <taxon>Lactobacillaceae</taxon>
        <taxon>Furfurilactobacillus</taxon>
    </lineage>
</organism>
<accession>A0A0R2L8Q5</accession>
<keyword evidence="1" id="KW-0808">Transferase</keyword>
<keyword evidence="5" id="KW-1185">Reference proteome</keyword>
<dbReference type="Proteomes" id="UP000051139">
    <property type="component" value="Unassembled WGS sequence"/>
</dbReference>
<comment type="caution">
    <text evidence="4">The sequence shown here is derived from an EMBL/GenBank/DDBJ whole genome shotgun (WGS) entry which is preliminary data.</text>
</comment>
<dbReference type="AlphaFoldDB" id="A0A0R2L8Q5"/>
<dbReference type="Gene3D" id="3.40.630.30">
    <property type="match status" value="1"/>
</dbReference>
<evidence type="ECO:0000256" key="1">
    <source>
        <dbReference type="ARBA" id="ARBA00022679"/>
    </source>
</evidence>
<dbReference type="Pfam" id="PF00583">
    <property type="entry name" value="Acetyltransf_1"/>
    <property type="match status" value="1"/>
</dbReference>
<gene>
    <name evidence="4" type="ORF">IV55_GL001960</name>
</gene>
<dbReference type="GO" id="GO:0016747">
    <property type="term" value="F:acyltransferase activity, transferring groups other than amino-acyl groups"/>
    <property type="evidence" value="ECO:0007669"/>
    <property type="project" value="InterPro"/>
</dbReference>
<evidence type="ECO:0000313" key="5">
    <source>
        <dbReference type="Proteomes" id="UP000051139"/>
    </source>
</evidence>
<dbReference type="InterPro" id="IPR016181">
    <property type="entry name" value="Acyl_CoA_acyltransferase"/>
</dbReference>
<keyword evidence="2" id="KW-0012">Acyltransferase</keyword>
<dbReference type="InterPro" id="IPR000182">
    <property type="entry name" value="GNAT_dom"/>
</dbReference>
<reference evidence="4 5" key="1">
    <citation type="journal article" date="2015" name="Genome Announc.">
        <title>Expanding the biotechnology potential of lactobacilli through comparative genomics of 213 strains and associated genera.</title>
        <authorList>
            <person name="Sun Z."/>
            <person name="Harris H.M."/>
            <person name="McCann A."/>
            <person name="Guo C."/>
            <person name="Argimon S."/>
            <person name="Zhang W."/>
            <person name="Yang X."/>
            <person name="Jeffery I.B."/>
            <person name="Cooney J.C."/>
            <person name="Kagawa T.F."/>
            <person name="Liu W."/>
            <person name="Song Y."/>
            <person name="Salvetti E."/>
            <person name="Wrobel A."/>
            <person name="Rasinkangas P."/>
            <person name="Parkhill J."/>
            <person name="Rea M.C."/>
            <person name="O'Sullivan O."/>
            <person name="Ritari J."/>
            <person name="Douillard F.P."/>
            <person name="Paul Ross R."/>
            <person name="Yang R."/>
            <person name="Briner A.E."/>
            <person name="Felis G.E."/>
            <person name="de Vos W.M."/>
            <person name="Barrangou R."/>
            <person name="Klaenhammer T.R."/>
            <person name="Caufield P.W."/>
            <person name="Cui Y."/>
            <person name="Zhang H."/>
            <person name="O'Toole P.W."/>
        </authorList>
    </citation>
    <scope>NUCLEOTIDE SEQUENCE [LARGE SCALE GENOMIC DNA]</scope>
    <source>
        <strain evidence="4 5">DSM 22696</strain>
    </source>
</reference>
<sequence length="177" mass="19874">MFVMEDVTLRLATAADLDQVMVIIHAAQQFIARQGFDQWQDGYPAQTDMLADITAQQLYVLTLHGQVVAVAAAVRGIDPNYRLIEEGAWLQSHDYAAIHRVAVANDFRGEHLGQRLFERLFAKLSQDGVDAVRVDTHAGNVPMQHLLTRIGFDFCGFIYIDGTAKRRAYEHVLQPAH</sequence>
<dbReference type="PANTHER" id="PTHR43877:SF2">
    <property type="entry name" value="AMINOALKYLPHOSPHONATE N-ACETYLTRANSFERASE-RELATED"/>
    <property type="match status" value="1"/>
</dbReference>
<feature type="domain" description="N-acetyltransferase" evidence="3">
    <location>
        <begin position="7"/>
        <end position="177"/>
    </location>
</feature>
<dbReference type="PROSITE" id="PS51186">
    <property type="entry name" value="GNAT"/>
    <property type="match status" value="1"/>
</dbReference>
<name>A0A0R2L8Q5_9LACO</name>
<evidence type="ECO:0000256" key="2">
    <source>
        <dbReference type="ARBA" id="ARBA00023315"/>
    </source>
</evidence>
<dbReference type="CDD" id="cd04301">
    <property type="entry name" value="NAT_SF"/>
    <property type="match status" value="1"/>
</dbReference>
<dbReference type="PATRIC" id="fig|348151.3.peg.2013"/>
<protein>
    <recommendedName>
        <fullName evidence="3">N-acetyltransferase domain-containing protein</fullName>
    </recommendedName>
</protein>
<evidence type="ECO:0000259" key="3">
    <source>
        <dbReference type="PROSITE" id="PS51186"/>
    </source>
</evidence>
<dbReference type="STRING" id="348151.IV55_GL001960"/>
<dbReference type="SUPFAM" id="SSF55729">
    <property type="entry name" value="Acyl-CoA N-acyltransferases (Nat)"/>
    <property type="match status" value="1"/>
</dbReference>
<dbReference type="InterPro" id="IPR050832">
    <property type="entry name" value="Bact_Acetyltransf"/>
</dbReference>